<evidence type="ECO:0000313" key="2">
    <source>
        <dbReference type="Proteomes" id="UP000245934"/>
    </source>
</evidence>
<sequence length="427" mass="48845">MRISTWCIRLVILLFLVACCQAADIEELVPSHNEIESLFEPYSLSPFGEPIISDDFLDVGYTYFQSKSYNPPREKVRIFFRITVNEFDPDNHEGEVDQMNRIIKESFGDPESGYGKKEFIDIGEIGYYQEVYDQYAGGQPIGCEIEYITGNYKIWCVYNRKVDPEGYDKNFEDPHEYIQRCIQILKAPEGRTEEPSPGIETSSILFPELSIDKKEYSPGSPFSLTIQVTDENGEKIADVNGLLIFSSGTDIIIPEISFTTDSSGISEVNGTWPNNIHDKVWVRVEVEKPGYKGGSNEIFLILEENNKTDLSIDESKTKTEVDSEISEFITVRLLLLPIKRDTGSILIGVFEKETNGFYERWHPEKTRFCILKIKMPDERGIEQINEIRVEIEPAGEFTIKNLNDYVDDTELLFGALQAGKWDFMVLN</sequence>
<proteinExistence type="predicted"/>
<evidence type="ECO:0000313" key="1">
    <source>
        <dbReference type="EMBL" id="PWR70721.1"/>
    </source>
</evidence>
<reference evidence="1 2" key="1">
    <citation type="submission" date="2018-05" db="EMBL/GenBank/DDBJ databases">
        <title>Draft genome of Methanospirillum stamsii Pt1.</title>
        <authorList>
            <person name="Dueholm M.S."/>
            <person name="Nielsen P.H."/>
            <person name="Bakmann L.F."/>
            <person name="Otzen D.E."/>
        </authorList>
    </citation>
    <scope>NUCLEOTIDE SEQUENCE [LARGE SCALE GENOMIC DNA]</scope>
    <source>
        <strain evidence="1 2">Pt1</strain>
    </source>
</reference>
<dbReference type="RefSeq" id="WP_109941856.1">
    <property type="nucleotide sequence ID" value="NZ_CP176366.1"/>
</dbReference>
<dbReference type="EMBL" id="QGMZ01000039">
    <property type="protein sequence ID" value="PWR70721.1"/>
    <property type="molecule type" value="Genomic_DNA"/>
</dbReference>
<protein>
    <submittedName>
        <fullName evidence="1">Uncharacterized protein</fullName>
    </submittedName>
</protein>
<dbReference type="Proteomes" id="UP000245934">
    <property type="component" value="Unassembled WGS sequence"/>
</dbReference>
<comment type="caution">
    <text evidence="1">The sequence shown here is derived from an EMBL/GenBank/DDBJ whole genome shotgun (WGS) entry which is preliminary data.</text>
</comment>
<accession>A0A2V2N5D2</accession>
<organism evidence="1 2">
    <name type="scientific">Methanospirillum stamsii</name>
    <dbReference type="NCBI Taxonomy" id="1277351"/>
    <lineage>
        <taxon>Archaea</taxon>
        <taxon>Methanobacteriati</taxon>
        <taxon>Methanobacteriota</taxon>
        <taxon>Stenosarchaea group</taxon>
        <taxon>Methanomicrobia</taxon>
        <taxon>Methanomicrobiales</taxon>
        <taxon>Methanospirillaceae</taxon>
        <taxon>Methanospirillum</taxon>
    </lineage>
</organism>
<dbReference type="GeneID" id="97608115"/>
<name>A0A2V2N5D2_9EURY</name>
<dbReference type="Gene3D" id="2.60.40.10">
    <property type="entry name" value="Immunoglobulins"/>
    <property type="match status" value="1"/>
</dbReference>
<gene>
    <name evidence="1" type="ORF">DLD82_14555</name>
</gene>
<dbReference type="AlphaFoldDB" id="A0A2V2N5D2"/>
<keyword evidence="2" id="KW-1185">Reference proteome</keyword>
<dbReference type="InterPro" id="IPR013783">
    <property type="entry name" value="Ig-like_fold"/>
</dbReference>